<organism evidence="3">
    <name type="scientific">Caenorhabditis remanei</name>
    <name type="common">Caenorhabditis vulgaris</name>
    <dbReference type="NCBI Taxonomy" id="31234"/>
    <lineage>
        <taxon>Eukaryota</taxon>
        <taxon>Metazoa</taxon>
        <taxon>Ecdysozoa</taxon>
        <taxon>Nematoda</taxon>
        <taxon>Chromadorea</taxon>
        <taxon>Rhabditida</taxon>
        <taxon>Rhabditina</taxon>
        <taxon>Rhabditomorpha</taxon>
        <taxon>Rhabditoidea</taxon>
        <taxon>Rhabditidae</taxon>
        <taxon>Peloderinae</taxon>
        <taxon>Caenorhabditis</taxon>
    </lineage>
</organism>
<dbReference type="GeneID" id="9805891"/>
<keyword evidence="3" id="KW-1185">Reference proteome</keyword>
<feature type="coiled-coil region" evidence="1">
    <location>
        <begin position="69"/>
        <end position="117"/>
    </location>
</feature>
<dbReference type="AlphaFoldDB" id="E3N9L0"/>
<dbReference type="STRING" id="31234.E3N9L0"/>
<feature type="coiled-coil region" evidence="1">
    <location>
        <begin position="254"/>
        <end position="309"/>
    </location>
</feature>
<sequence length="403" mass="45543">MYPQNLLGFMQNPQVLEQLAMLQAAHNTAIGAQVNTDQAKMQALETQNVALIGQLQNMNMTMGALGAEMSALKEQHAATETAKQQFESQNVALIGQLKEMNRAMQELIAEREATNMNIDAIRGLQEQHAKELCDKNMKIQTLETQLVASQEESTRKNMKLLEQHAKELNNKNLVIGDLETHLSAADQRTDDKLKVLQEQHDKQIKGKDLELQTLQDKLAASHEQHAKELTDKDLVIKELETRLPAAEVQTVDKVMELTNENKRLSLGIQKLQKEKVFAEKRLQSLGVMLQEKLRQKEDVQKKNEEVVSKPTTQLHTELHTELGKLYMELQEAKKPQESLMTQLAAKDKEIEFLMEQHKAKLAAKDSEIQNLKEMIQGGEEMNMNVIAKDAEVEAVMTGGQSEQ</sequence>
<accession>E3N9L0</accession>
<dbReference type="EMBL" id="DS268567">
    <property type="protein sequence ID" value="EFO90369.1"/>
    <property type="molecule type" value="Genomic_DNA"/>
</dbReference>
<proteinExistence type="predicted"/>
<reference evidence="2" key="1">
    <citation type="submission" date="2007-07" db="EMBL/GenBank/DDBJ databases">
        <title>PCAP assembly of the Caenorhabditis remanei genome.</title>
        <authorList>
            <consortium name="The Caenorhabditis remanei Sequencing Consortium"/>
            <person name="Wilson R.K."/>
        </authorList>
    </citation>
    <scope>NUCLEOTIDE SEQUENCE [LARGE SCALE GENOMIC DNA]</scope>
    <source>
        <strain evidence="2">PB4641</strain>
    </source>
</reference>
<protein>
    <submittedName>
        <fullName evidence="2">Uncharacterized protein</fullName>
    </submittedName>
</protein>
<evidence type="ECO:0000256" key="1">
    <source>
        <dbReference type="SAM" id="Coils"/>
    </source>
</evidence>
<dbReference type="CTD" id="9805891"/>
<dbReference type="InParanoid" id="E3N9L0"/>
<keyword evidence="1" id="KW-0175">Coiled coil</keyword>
<dbReference type="RefSeq" id="XP_003094853.2">
    <property type="nucleotide sequence ID" value="XM_003094805.2"/>
</dbReference>
<evidence type="ECO:0000313" key="3">
    <source>
        <dbReference type="Proteomes" id="UP000008281"/>
    </source>
</evidence>
<dbReference type="HOGENOM" id="CLU_044766_1_0_1"/>
<dbReference type="Proteomes" id="UP000008281">
    <property type="component" value="Unassembled WGS sequence"/>
</dbReference>
<name>E3N9L0_CAERE</name>
<dbReference type="OrthoDB" id="28818at2759"/>
<evidence type="ECO:0000313" key="2">
    <source>
        <dbReference type="EMBL" id="EFO90369.1"/>
    </source>
</evidence>
<gene>
    <name evidence="2" type="ORF">CRE_01306</name>
</gene>
<dbReference type="KEGG" id="crq:GCK72_015901"/>